<gene>
    <name evidence="9" type="ORF">BU16DRAFT_494347</name>
</gene>
<evidence type="ECO:0000256" key="3">
    <source>
        <dbReference type="ARBA" id="ARBA00044676"/>
    </source>
</evidence>
<dbReference type="GO" id="GO:0000166">
    <property type="term" value="F:nucleotide binding"/>
    <property type="evidence" value="ECO:0007669"/>
    <property type="project" value="UniProtKB-KW"/>
</dbReference>
<dbReference type="GO" id="GO:0005829">
    <property type="term" value="C:cytosol"/>
    <property type="evidence" value="ECO:0007669"/>
    <property type="project" value="TreeGrafter"/>
</dbReference>
<organism evidence="9 10">
    <name type="scientific">Lophium mytilinum</name>
    <dbReference type="NCBI Taxonomy" id="390894"/>
    <lineage>
        <taxon>Eukaryota</taxon>
        <taxon>Fungi</taxon>
        <taxon>Dikarya</taxon>
        <taxon>Ascomycota</taxon>
        <taxon>Pezizomycotina</taxon>
        <taxon>Dothideomycetes</taxon>
        <taxon>Pleosporomycetidae</taxon>
        <taxon>Mytilinidiales</taxon>
        <taxon>Mytilinidiaceae</taxon>
        <taxon>Lophium</taxon>
    </lineage>
</organism>
<comment type="catalytic activity">
    <reaction evidence="6">
        <text>a 5'-end NAD(+)-phospho-ribonucleoside in mRNA + H2O = a 5'-end phospho-ribonucleoside in mRNA + NAD(+) + H(+)</text>
        <dbReference type="Rhea" id="RHEA:60880"/>
        <dbReference type="Rhea" id="RHEA-COMP:15692"/>
        <dbReference type="Rhea" id="RHEA-COMP:15698"/>
        <dbReference type="ChEBI" id="CHEBI:15377"/>
        <dbReference type="ChEBI" id="CHEBI:15378"/>
        <dbReference type="ChEBI" id="CHEBI:57540"/>
        <dbReference type="ChEBI" id="CHEBI:138282"/>
        <dbReference type="ChEBI" id="CHEBI:144029"/>
    </reaction>
    <physiologicalReaction direction="left-to-right" evidence="6">
        <dbReference type="Rhea" id="RHEA:60881"/>
    </physiologicalReaction>
</comment>
<evidence type="ECO:0000259" key="8">
    <source>
        <dbReference type="Pfam" id="PF08652"/>
    </source>
</evidence>
<accession>A0A6A6QE08</accession>
<comment type="similarity">
    <text evidence="2 7">Belongs to the DXO/Dom3Z family.</text>
</comment>
<evidence type="ECO:0000256" key="5">
    <source>
        <dbReference type="ARBA" id="ARBA00046211"/>
    </source>
</evidence>
<keyword evidence="7" id="KW-0479">Metal-binding</keyword>
<dbReference type="InterPro" id="IPR013961">
    <property type="entry name" value="RAI1"/>
</dbReference>
<comment type="function">
    <text evidence="5">Decapping enzyme for NAD-capped RNAs: specifically hydrolyzes the nicotinamide adenine dinucleotide (NAD) cap from a subset of RNAs by removing the entire NAD moiety from the 5'-end of an NAD-capped RNA. The NAD-cap is present at the 5'-end of some RNAs and snoRNAs. In contrast to the canonical 5'-end N7 methylguanosine (m7G) cap, the NAD cap promotes mRNA decay. Also acts as a non-canonical decapping enzyme that removes the entire cap structure of m7G capped or incompletely capped RNAs. Has decapping activity toward incomplete 5'-end m7G cap mRNAs such as unmethylated 5'-end-capped RNA (cap0), while it has no activity toward 2'-O-ribose methylated m7G cap (cap1). Also possesses RNA 5'-pyrophosphohydrolase activity by hydrolyzing the 5'-end triphosphate to release pyrophosphates. Stimulates exoribonuclease activity of Rat1, allowing it to degrade RNAs with stable secondary structure more effectively.</text>
</comment>
<dbReference type="GO" id="GO:0046872">
    <property type="term" value="F:metal ion binding"/>
    <property type="evidence" value="ECO:0007669"/>
    <property type="project" value="UniProtKB-KW"/>
</dbReference>
<comment type="cofactor">
    <cofactor evidence="1 7">
        <name>a divalent metal cation</name>
        <dbReference type="ChEBI" id="CHEBI:60240"/>
    </cofactor>
</comment>
<dbReference type="InterPro" id="IPR039039">
    <property type="entry name" value="RAI1-like_fam"/>
</dbReference>
<evidence type="ECO:0000313" key="9">
    <source>
        <dbReference type="EMBL" id="KAF2490381.1"/>
    </source>
</evidence>
<dbReference type="EMBL" id="MU004197">
    <property type="protein sequence ID" value="KAF2490381.1"/>
    <property type="molecule type" value="Genomic_DNA"/>
</dbReference>
<dbReference type="OrthoDB" id="5853397at2759"/>
<dbReference type="GO" id="GO:0003723">
    <property type="term" value="F:RNA binding"/>
    <property type="evidence" value="ECO:0007669"/>
    <property type="project" value="UniProtKB-KW"/>
</dbReference>
<keyword evidence="7" id="KW-0547">Nucleotide-binding</keyword>
<keyword evidence="7" id="KW-0539">Nucleus</keyword>
<dbReference type="EC" id="3.6.1.-" evidence="7"/>
<name>A0A6A6QE08_9PEZI</name>
<dbReference type="Proteomes" id="UP000799750">
    <property type="component" value="Unassembled WGS sequence"/>
</dbReference>
<evidence type="ECO:0000256" key="1">
    <source>
        <dbReference type="ARBA" id="ARBA00001968"/>
    </source>
</evidence>
<dbReference type="GO" id="GO:0110155">
    <property type="term" value="P:NAD-cap decapping"/>
    <property type="evidence" value="ECO:0007669"/>
    <property type="project" value="TreeGrafter"/>
</dbReference>
<sequence>MAATFDVQPVSRFAGKCPPLKRPQEIAYFSFDDDHKFRLDDSSLKYYYTPEYSHHLPANLCDGFDTFEKHDDSVDEHLDSLLTTIMEMEKADGKRSEVDFITWRGMMTKILTAPFDHFSKFEMNATRFQGTIFIEDFHDAKVADQSRQRSQPARPGAHSQDMMSYWGYKFETLCVMPDTWGETSREYIENRHRHIVSNKAQYCSVVKTGFANSSLIIGGEVDAVQTKKPYDPEIPGSKDRPIPWVELKTSEAIQSDRDVLKFERKLLKFWAQSFLLGVPRVTVGFRTKEGILTHLQNLDVLKIPGQVKNGKGTWDGNSCINFTGALLDFLKKTITSEGVWKIRRVEKSPVIEVFQVETSGHGRILTSEFVNWRQEQIAGEVMQMLR</sequence>
<proteinExistence type="inferred from homology"/>
<protein>
    <recommendedName>
        <fullName evidence="7">Decapping nuclease</fullName>
        <ecNumber evidence="7">3.6.1.-</ecNumber>
    </recommendedName>
</protein>
<dbReference type="PANTHER" id="PTHR12395:SF9">
    <property type="entry name" value="DECAPPING AND EXORIBONUCLEASE PROTEIN"/>
    <property type="match status" value="1"/>
</dbReference>
<comment type="subcellular location">
    <subcellularLocation>
        <location evidence="7">Nucleus</location>
    </subcellularLocation>
</comment>
<dbReference type="AlphaFoldDB" id="A0A6A6QE08"/>
<comment type="catalytic activity">
    <reaction evidence="4">
        <text>a 5'-end triphospho-ribonucleoside in mRNA + H2O = a 5'-end phospho-ribonucleoside in mRNA + diphosphate + H(+)</text>
        <dbReference type="Rhea" id="RHEA:78683"/>
        <dbReference type="Rhea" id="RHEA-COMP:15692"/>
        <dbReference type="Rhea" id="RHEA-COMP:17164"/>
        <dbReference type="ChEBI" id="CHEBI:15377"/>
        <dbReference type="ChEBI" id="CHEBI:15378"/>
        <dbReference type="ChEBI" id="CHEBI:33019"/>
        <dbReference type="ChEBI" id="CHEBI:138282"/>
        <dbReference type="ChEBI" id="CHEBI:167618"/>
    </reaction>
    <physiologicalReaction direction="left-to-right" evidence="4">
        <dbReference type="Rhea" id="RHEA:78684"/>
    </physiologicalReaction>
</comment>
<feature type="domain" description="RAI1-like" evidence="8">
    <location>
        <begin position="21"/>
        <end position="370"/>
    </location>
</feature>
<keyword evidence="7" id="KW-0694">RNA-binding</keyword>
<evidence type="ECO:0000256" key="2">
    <source>
        <dbReference type="ARBA" id="ARBA00006562"/>
    </source>
</evidence>
<keyword evidence="7" id="KW-0378">Hydrolase</keyword>
<dbReference type="GO" id="GO:0004518">
    <property type="term" value="F:nuclease activity"/>
    <property type="evidence" value="ECO:0007669"/>
    <property type="project" value="UniProtKB-KW"/>
</dbReference>
<dbReference type="PANTHER" id="PTHR12395">
    <property type="entry name" value="DOM-3 RELATED"/>
    <property type="match status" value="1"/>
</dbReference>
<evidence type="ECO:0000256" key="4">
    <source>
        <dbReference type="ARBA" id="ARBA00044692"/>
    </source>
</evidence>
<dbReference type="GO" id="GO:0000956">
    <property type="term" value="P:nuclear-transcribed mRNA catabolic process"/>
    <property type="evidence" value="ECO:0007669"/>
    <property type="project" value="TreeGrafter"/>
</dbReference>
<evidence type="ECO:0000313" key="10">
    <source>
        <dbReference type="Proteomes" id="UP000799750"/>
    </source>
</evidence>
<evidence type="ECO:0000256" key="7">
    <source>
        <dbReference type="RuleBase" id="RU367113"/>
    </source>
</evidence>
<comment type="catalytic activity">
    <reaction evidence="3">
        <text>a 5'-end (N(7)-methyl 5'-triphosphoguanosine)-ribonucleoside-ribonucleotide in mRNA + H2O = a (N(7)-methyl 5'-triphosphoguanosine)-nucleoside + a 5'-end phospho-ribonucleoside in mRNA + H(+)</text>
        <dbReference type="Rhea" id="RHEA:66928"/>
        <dbReference type="Rhea" id="RHEA-COMP:15692"/>
        <dbReference type="Rhea" id="RHEA-COMP:17313"/>
        <dbReference type="ChEBI" id="CHEBI:15377"/>
        <dbReference type="ChEBI" id="CHEBI:15378"/>
        <dbReference type="ChEBI" id="CHEBI:138282"/>
        <dbReference type="ChEBI" id="CHEBI:172876"/>
        <dbReference type="ChEBI" id="CHEBI:172877"/>
    </reaction>
    <physiologicalReaction direction="left-to-right" evidence="3">
        <dbReference type="Rhea" id="RHEA:66929"/>
    </physiologicalReaction>
</comment>
<reference evidence="9" key="1">
    <citation type="journal article" date="2020" name="Stud. Mycol.">
        <title>101 Dothideomycetes genomes: a test case for predicting lifestyles and emergence of pathogens.</title>
        <authorList>
            <person name="Haridas S."/>
            <person name="Albert R."/>
            <person name="Binder M."/>
            <person name="Bloem J."/>
            <person name="Labutti K."/>
            <person name="Salamov A."/>
            <person name="Andreopoulos B."/>
            <person name="Baker S."/>
            <person name="Barry K."/>
            <person name="Bills G."/>
            <person name="Bluhm B."/>
            <person name="Cannon C."/>
            <person name="Castanera R."/>
            <person name="Culley D."/>
            <person name="Daum C."/>
            <person name="Ezra D."/>
            <person name="Gonzalez J."/>
            <person name="Henrissat B."/>
            <person name="Kuo A."/>
            <person name="Liang C."/>
            <person name="Lipzen A."/>
            <person name="Lutzoni F."/>
            <person name="Magnuson J."/>
            <person name="Mondo S."/>
            <person name="Nolan M."/>
            <person name="Ohm R."/>
            <person name="Pangilinan J."/>
            <person name="Park H.-J."/>
            <person name="Ramirez L."/>
            <person name="Alfaro M."/>
            <person name="Sun H."/>
            <person name="Tritt A."/>
            <person name="Yoshinaga Y."/>
            <person name="Zwiers L.-H."/>
            <person name="Turgeon B."/>
            <person name="Goodwin S."/>
            <person name="Spatafora J."/>
            <person name="Crous P."/>
            <person name="Grigoriev I."/>
        </authorList>
    </citation>
    <scope>NUCLEOTIDE SEQUENCE</scope>
    <source>
        <strain evidence="9">CBS 269.34</strain>
    </source>
</reference>
<evidence type="ECO:0000256" key="6">
    <source>
        <dbReference type="ARBA" id="ARBA00048124"/>
    </source>
</evidence>
<dbReference type="GO" id="GO:0005634">
    <property type="term" value="C:nucleus"/>
    <property type="evidence" value="ECO:0007669"/>
    <property type="project" value="UniProtKB-SubCell"/>
</dbReference>
<dbReference type="GO" id="GO:0034353">
    <property type="term" value="F:mRNA 5'-diphosphatase activity"/>
    <property type="evidence" value="ECO:0007669"/>
    <property type="project" value="TreeGrafter"/>
</dbReference>
<dbReference type="Pfam" id="PF08652">
    <property type="entry name" value="RAI1"/>
    <property type="match status" value="1"/>
</dbReference>
<keyword evidence="10" id="KW-1185">Reference proteome</keyword>
<keyword evidence="7" id="KW-0540">Nuclease</keyword>